<keyword evidence="14" id="KW-1185">Reference proteome</keyword>
<feature type="transmembrane region" description="Helical" evidence="12">
    <location>
        <begin position="46"/>
        <end position="64"/>
    </location>
</feature>
<feature type="transmembrane region" description="Helical" evidence="12">
    <location>
        <begin position="400"/>
        <end position="421"/>
    </location>
</feature>
<evidence type="ECO:0000256" key="5">
    <source>
        <dbReference type="ARBA" id="ARBA00022692"/>
    </source>
</evidence>
<feature type="binding site" evidence="11">
    <location>
        <position position="323"/>
    </location>
    <ligand>
        <name>K(+)</name>
        <dbReference type="ChEBI" id="CHEBI:29103"/>
    </ligand>
</feature>
<feature type="transmembrane region" description="Helical" evidence="12">
    <location>
        <begin position="279"/>
        <end position="299"/>
    </location>
</feature>
<evidence type="ECO:0000256" key="3">
    <source>
        <dbReference type="ARBA" id="ARBA00022475"/>
    </source>
</evidence>
<evidence type="ECO:0000256" key="11">
    <source>
        <dbReference type="PIRSR" id="PIRSR006247-1"/>
    </source>
</evidence>
<feature type="transmembrane region" description="Helical" evidence="12">
    <location>
        <begin position="12"/>
        <end position="34"/>
    </location>
</feature>
<dbReference type="PANTHER" id="PTHR32024:SF3">
    <property type="entry name" value="TRK SYSTEM POTASSIUM UPTAKE PROTEIN"/>
    <property type="match status" value="1"/>
</dbReference>
<keyword evidence="10" id="KW-0997">Cell inner membrane</keyword>
<feature type="transmembrane region" description="Helical" evidence="12">
    <location>
        <begin position="180"/>
        <end position="205"/>
    </location>
</feature>
<dbReference type="EMBL" id="SMSI01000001">
    <property type="protein sequence ID" value="TDH39026.1"/>
    <property type="molecule type" value="Genomic_DNA"/>
</dbReference>
<comment type="caution">
    <text evidence="13">The sequence shown here is derived from an EMBL/GenBank/DDBJ whole genome shotgun (WGS) entry which is preliminary data.</text>
</comment>
<evidence type="ECO:0000256" key="7">
    <source>
        <dbReference type="ARBA" id="ARBA00022989"/>
    </source>
</evidence>
<evidence type="ECO:0000313" key="13">
    <source>
        <dbReference type="EMBL" id="TDH39026.1"/>
    </source>
</evidence>
<comment type="function">
    <text evidence="10">Low-affinity potassium transport system. Interacts with Trk system potassium uptake protein TrkA.</text>
</comment>
<evidence type="ECO:0000256" key="2">
    <source>
        <dbReference type="ARBA" id="ARBA00022448"/>
    </source>
</evidence>
<feature type="transmembrane region" description="Helical" evidence="12">
    <location>
        <begin position="76"/>
        <end position="98"/>
    </location>
</feature>
<feature type="binding site" evidence="11">
    <location>
        <position position="322"/>
    </location>
    <ligand>
        <name>K(+)</name>
        <dbReference type="ChEBI" id="CHEBI:29103"/>
    </ligand>
</feature>
<dbReference type="InterPro" id="IPR004772">
    <property type="entry name" value="TrkH"/>
</dbReference>
<dbReference type="OrthoDB" id="9810952at2"/>
<feature type="transmembrane region" description="Helical" evidence="12">
    <location>
        <begin position="244"/>
        <end position="267"/>
    </location>
</feature>
<evidence type="ECO:0000256" key="10">
    <source>
        <dbReference type="PIRNR" id="PIRNR006247"/>
    </source>
</evidence>
<dbReference type="PANTHER" id="PTHR32024">
    <property type="entry name" value="TRK SYSTEM POTASSIUM UPTAKE PROTEIN TRKG-RELATED"/>
    <property type="match status" value="1"/>
</dbReference>
<feature type="transmembrane region" description="Helical" evidence="12">
    <location>
        <begin position="463"/>
        <end position="488"/>
    </location>
</feature>
<name>A0A4R5PPN0_9HYPH</name>
<protein>
    <recommendedName>
        <fullName evidence="10">Trk system potassium uptake protein</fullName>
    </recommendedName>
</protein>
<keyword evidence="5 12" id="KW-0812">Transmembrane</keyword>
<sequence>MTRHGVNGQTFRSAIFIAAIFGLYLATAMLVPAMVDLYYSNDDWKVFALSAFFIGAGSLAAAMSTRGNPAPFSKRLGFLVVNFLWMTLSICGAIPLYLSSLGIGFVDALFESVSAVTTTGSTVISGLDHLAPGILIWRSLLQWIGGIGIVALGLLVLPFLRVGGFSYFRMESSDTNEKPFARFAVFVRAFFAIYFGLTATCAVLYGTFGMGLFDAVNHAMTTMATGGFSTRDASFGAFAQSLPLLWTSTIFMTIAGMPFSVLILFMARGRLDALRDPQIIAYLVIIACATLMITIYLRLGNEESFGYAISHAAFNIVSIITTTGYASADYTQWGPFMVAIAFFLTFLGGCSGSTSGGIKTYRIVIISSAVRAGVRRLIYPHGIHNIRYGTVTVDPEMVRSVFLFICSYLFLWVVGGVALAATGLDLETSISGSITALANVGPGIGDIIGPAGNFAILSDPAKVILSILMLMGRLEILVMLVLFSPLFWRD</sequence>
<gene>
    <name evidence="13" type="ORF">E2A64_08060</name>
</gene>
<dbReference type="GO" id="GO:0046872">
    <property type="term" value="F:metal ion binding"/>
    <property type="evidence" value="ECO:0007669"/>
    <property type="project" value="UniProtKB-KW"/>
</dbReference>
<evidence type="ECO:0000256" key="1">
    <source>
        <dbReference type="ARBA" id="ARBA00004651"/>
    </source>
</evidence>
<dbReference type="Proteomes" id="UP000295131">
    <property type="component" value="Unassembled WGS sequence"/>
</dbReference>
<dbReference type="AlphaFoldDB" id="A0A4R5PPN0"/>
<keyword evidence="8 10" id="KW-0406">Ion transport</keyword>
<keyword evidence="7 12" id="KW-1133">Transmembrane helix</keyword>
<accession>A0A4R5PPN0</accession>
<reference evidence="13 14" key="1">
    <citation type="journal article" date="2013" name="Int. J. Syst. Evol. Microbiol.">
        <title>Hoeflea suaedae sp. nov., an endophytic bacterium isolated from the root of the halophyte Suaeda maritima.</title>
        <authorList>
            <person name="Chung E.J."/>
            <person name="Park J.A."/>
            <person name="Pramanik P."/>
            <person name="Bibi F."/>
            <person name="Jeon C.O."/>
            <person name="Chung Y.R."/>
        </authorList>
    </citation>
    <scope>NUCLEOTIDE SEQUENCE [LARGE SCALE GENOMIC DNA]</scope>
    <source>
        <strain evidence="13 14">YC6898</strain>
    </source>
</reference>
<keyword evidence="4 10" id="KW-0633">Potassium transport</keyword>
<dbReference type="PIRSF" id="PIRSF006247">
    <property type="entry name" value="TrkH"/>
    <property type="match status" value="1"/>
</dbReference>
<dbReference type="Pfam" id="PF02386">
    <property type="entry name" value="TrkH"/>
    <property type="match status" value="1"/>
</dbReference>
<feature type="binding site" evidence="11">
    <location>
        <position position="119"/>
    </location>
    <ligand>
        <name>K(+)</name>
        <dbReference type="ChEBI" id="CHEBI:29103"/>
    </ligand>
</feature>
<dbReference type="GO" id="GO:0015379">
    <property type="term" value="F:potassium:chloride symporter activity"/>
    <property type="evidence" value="ECO:0007669"/>
    <property type="project" value="InterPro"/>
</dbReference>
<evidence type="ECO:0000256" key="9">
    <source>
        <dbReference type="ARBA" id="ARBA00023136"/>
    </source>
</evidence>
<comment type="similarity">
    <text evidence="10">Belongs to the TrkH potassium transport family.</text>
</comment>
<evidence type="ECO:0000256" key="8">
    <source>
        <dbReference type="ARBA" id="ARBA00023065"/>
    </source>
</evidence>
<keyword evidence="9 10" id="KW-0472">Membrane</keyword>
<organism evidence="13 14">
    <name type="scientific">Pseudohoeflea suaedae</name>
    <dbReference type="NCBI Taxonomy" id="877384"/>
    <lineage>
        <taxon>Bacteria</taxon>
        <taxon>Pseudomonadati</taxon>
        <taxon>Pseudomonadota</taxon>
        <taxon>Alphaproteobacteria</taxon>
        <taxon>Hyphomicrobiales</taxon>
        <taxon>Rhizobiaceae</taxon>
        <taxon>Pseudohoeflea</taxon>
    </lineage>
</organism>
<dbReference type="InterPro" id="IPR003445">
    <property type="entry name" value="Cat_transpt"/>
</dbReference>
<evidence type="ECO:0000256" key="4">
    <source>
        <dbReference type="ARBA" id="ARBA00022538"/>
    </source>
</evidence>
<evidence type="ECO:0000256" key="6">
    <source>
        <dbReference type="ARBA" id="ARBA00022958"/>
    </source>
</evidence>
<feature type="binding site" evidence="11">
    <location>
        <position position="226"/>
    </location>
    <ligand>
        <name>K(+)</name>
        <dbReference type="ChEBI" id="CHEBI:29103"/>
    </ligand>
</feature>
<feature type="transmembrane region" description="Helical" evidence="12">
    <location>
        <begin position="333"/>
        <end position="354"/>
    </location>
</feature>
<feature type="binding site" evidence="11">
    <location>
        <position position="440"/>
    </location>
    <ligand>
        <name>K(+)</name>
        <dbReference type="ChEBI" id="CHEBI:29103"/>
    </ligand>
</feature>
<keyword evidence="11" id="KW-0479">Metal-binding</keyword>
<feature type="binding site" evidence="11">
    <location>
        <position position="439"/>
    </location>
    <ligand>
        <name>K(+)</name>
        <dbReference type="ChEBI" id="CHEBI:29103"/>
    </ligand>
</feature>
<keyword evidence="6 10" id="KW-0630">Potassium</keyword>
<evidence type="ECO:0000256" key="12">
    <source>
        <dbReference type="SAM" id="Phobius"/>
    </source>
</evidence>
<keyword evidence="2 10" id="KW-0813">Transport</keyword>
<evidence type="ECO:0000313" key="14">
    <source>
        <dbReference type="Proteomes" id="UP000295131"/>
    </source>
</evidence>
<feature type="transmembrane region" description="Helical" evidence="12">
    <location>
        <begin position="140"/>
        <end position="160"/>
    </location>
</feature>
<keyword evidence="3 10" id="KW-1003">Cell membrane</keyword>
<dbReference type="GO" id="GO:0005886">
    <property type="term" value="C:plasma membrane"/>
    <property type="evidence" value="ECO:0007669"/>
    <property type="project" value="UniProtKB-SubCell"/>
</dbReference>
<feature type="binding site" evidence="11">
    <location>
        <position position="118"/>
    </location>
    <ligand>
        <name>K(+)</name>
        <dbReference type="ChEBI" id="CHEBI:29103"/>
    </ligand>
</feature>
<comment type="subcellular location">
    <subcellularLocation>
        <location evidence="10">Cell inner membrane</location>
        <topology evidence="10">Multi-pass membrane protein</topology>
    </subcellularLocation>
    <subcellularLocation>
        <location evidence="1">Cell membrane</location>
        <topology evidence="1">Multi-pass membrane protein</topology>
    </subcellularLocation>
</comment>
<proteinExistence type="inferred from homology"/>